<dbReference type="STRING" id="469381.Dpep_0014"/>
<comment type="caution">
    <text evidence="2">The sequence shown here is derived from an EMBL/GenBank/DDBJ whole genome shotgun (WGS) entry which is preliminary data.</text>
</comment>
<dbReference type="GO" id="GO:0004803">
    <property type="term" value="F:transposase activity"/>
    <property type="evidence" value="ECO:0007669"/>
    <property type="project" value="InterPro"/>
</dbReference>
<dbReference type="Pfam" id="PF01527">
    <property type="entry name" value="HTH_Tnp_1"/>
    <property type="match status" value="1"/>
</dbReference>
<reference evidence="2 5" key="1">
    <citation type="journal article" date="2010" name="Stand. Genomic Sci.">
        <title>Permanent draft genome sequence of Dethiosulfovibrio peptidovorans type strain (SEBR 4207).</title>
        <authorList>
            <person name="Labutti K."/>
            <person name="Mayilraj S."/>
            <person name="Clum A."/>
            <person name="Lucas S."/>
            <person name="Glavina Del Rio T."/>
            <person name="Nolan M."/>
            <person name="Tice H."/>
            <person name="Cheng J.F."/>
            <person name="Pitluck S."/>
            <person name="Liolios K."/>
            <person name="Ivanova N."/>
            <person name="Mavromatis K."/>
            <person name="Mikhailova N."/>
            <person name="Pati A."/>
            <person name="Goodwin L."/>
            <person name="Chen A."/>
            <person name="Palaniappan K."/>
            <person name="Land M."/>
            <person name="Hauser L."/>
            <person name="Chang Y.J."/>
            <person name="Jeffries C.D."/>
            <person name="Rohde M."/>
            <person name="Spring S."/>
            <person name="Goker M."/>
            <person name="Woyke T."/>
            <person name="Bristow J."/>
            <person name="Eisen J.A."/>
            <person name="Markowitz V."/>
            <person name="Hugenholtz P."/>
            <person name="Kyrpides N.C."/>
            <person name="Klenk H.P."/>
            <person name="Lapidus A."/>
        </authorList>
    </citation>
    <scope>NUCLEOTIDE SEQUENCE [LARGE SCALE GENOMIC DNA]</scope>
    <source>
        <strain evidence="2 5">DSM 11002</strain>
    </source>
</reference>
<dbReference type="EMBL" id="ABTR02000001">
    <property type="protein sequence ID" value="EFC90512.1"/>
    <property type="molecule type" value="Genomic_DNA"/>
</dbReference>
<dbReference type="eggNOG" id="COG2963">
    <property type="taxonomic scope" value="Bacteria"/>
</dbReference>
<dbReference type="InterPro" id="IPR009057">
    <property type="entry name" value="Homeodomain-like_sf"/>
</dbReference>
<evidence type="ECO:0000313" key="2">
    <source>
        <dbReference type="EMBL" id="EFC90046.1"/>
    </source>
</evidence>
<evidence type="ECO:0000256" key="1">
    <source>
        <dbReference type="SAM" id="MobiDB-lite"/>
    </source>
</evidence>
<evidence type="ECO:0000313" key="4">
    <source>
        <dbReference type="EMBL" id="EFC90837.1"/>
    </source>
</evidence>
<sequence length="165" mass="19257">MARYSKEQKEAIKKRMMPPENMSIPKLSKETGITVTTLYNWRKELRASGKAAPCDEDRPDSWSSRDKFLIVHETYTMNEEELARYCREKGLYVEQVISWRNSCEEANDGQSLKVRELMHEVSQVKKDHKKLAQELRRKDKALAEAAALLVLRKKVQAIWGENEDD</sequence>
<dbReference type="Proteomes" id="UP000006427">
    <property type="component" value="Unassembled WGS sequence"/>
</dbReference>
<feature type="compositionally biased region" description="Basic and acidic residues" evidence="1">
    <location>
        <begin position="1"/>
        <end position="13"/>
    </location>
</feature>
<dbReference type="EMBL" id="ABTR02000001">
    <property type="protein sequence ID" value="EFC90046.1"/>
    <property type="molecule type" value="Genomic_DNA"/>
</dbReference>
<keyword evidence="5" id="KW-1185">Reference proteome</keyword>
<name>D2Z290_9BACT</name>
<dbReference type="SUPFAM" id="SSF46689">
    <property type="entry name" value="Homeodomain-like"/>
    <property type="match status" value="1"/>
</dbReference>
<dbReference type="GO" id="GO:0006313">
    <property type="term" value="P:DNA transposition"/>
    <property type="evidence" value="ECO:0007669"/>
    <property type="project" value="InterPro"/>
</dbReference>
<feature type="region of interest" description="Disordered" evidence="1">
    <location>
        <begin position="1"/>
        <end position="27"/>
    </location>
</feature>
<accession>D2Z290</accession>
<organism evidence="2 5">
    <name type="scientific">Dethiosulfovibrio peptidovorans DSM 11002</name>
    <dbReference type="NCBI Taxonomy" id="469381"/>
    <lineage>
        <taxon>Bacteria</taxon>
        <taxon>Thermotogati</taxon>
        <taxon>Synergistota</taxon>
        <taxon>Synergistia</taxon>
        <taxon>Synergistales</taxon>
        <taxon>Dethiosulfovibrionaceae</taxon>
        <taxon>Dethiosulfovibrio</taxon>
    </lineage>
</organism>
<gene>
    <name evidence="2" type="ORF">Dpep_0014</name>
    <name evidence="3" type="ORF">Dpep_0482</name>
    <name evidence="4" type="ORF">Dpep_0811</name>
</gene>
<dbReference type="RefSeq" id="WP_005658478.1">
    <property type="nucleotide sequence ID" value="NZ_ABTR02000001.1"/>
</dbReference>
<dbReference type="OrthoDB" id="554017at2"/>
<evidence type="ECO:0000313" key="3">
    <source>
        <dbReference type="EMBL" id="EFC90512.1"/>
    </source>
</evidence>
<dbReference type="GO" id="GO:0003677">
    <property type="term" value="F:DNA binding"/>
    <property type="evidence" value="ECO:0007669"/>
    <property type="project" value="InterPro"/>
</dbReference>
<protein>
    <submittedName>
        <fullName evidence="2">Transposase, putative</fullName>
    </submittedName>
</protein>
<evidence type="ECO:0000313" key="5">
    <source>
        <dbReference type="Proteomes" id="UP000006427"/>
    </source>
</evidence>
<proteinExistence type="predicted"/>
<dbReference type="InterPro" id="IPR002514">
    <property type="entry name" value="Transposase_8"/>
</dbReference>
<dbReference type="PaxDb" id="469381-Dpep_0014"/>
<dbReference type="AlphaFoldDB" id="D2Z290"/>
<dbReference type="EMBL" id="ABTR02000001">
    <property type="protein sequence ID" value="EFC90837.1"/>
    <property type="molecule type" value="Genomic_DNA"/>
</dbReference>